<feature type="region of interest" description="Disordered" evidence="1">
    <location>
        <begin position="97"/>
        <end position="117"/>
    </location>
</feature>
<feature type="region of interest" description="Disordered" evidence="1">
    <location>
        <begin position="543"/>
        <end position="578"/>
    </location>
</feature>
<feature type="compositionally biased region" description="Low complexity" evidence="1">
    <location>
        <begin position="874"/>
        <end position="885"/>
    </location>
</feature>
<feature type="compositionally biased region" description="Polar residues" evidence="1">
    <location>
        <begin position="784"/>
        <end position="795"/>
    </location>
</feature>
<organism evidence="2 3">
    <name type="scientific">Paxillus involutus ATCC 200175</name>
    <dbReference type="NCBI Taxonomy" id="664439"/>
    <lineage>
        <taxon>Eukaryota</taxon>
        <taxon>Fungi</taxon>
        <taxon>Dikarya</taxon>
        <taxon>Basidiomycota</taxon>
        <taxon>Agaricomycotina</taxon>
        <taxon>Agaricomycetes</taxon>
        <taxon>Agaricomycetidae</taxon>
        <taxon>Boletales</taxon>
        <taxon>Paxilineae</taxon>
        <taxon>Paxillaceae</taxon>
        <taxon>Paxillus</taxon>
    </lineage>
</organism>
<feature type="compositionally biased region" description="Polar residues" evidence="1">
    <location>
        <begin position="818"/>
        <end position="829"/>
    </location>
</feature>
<evidence type="ECO:0000313" key="2">
    <source>
        <dbReference type="EMBL" id="KIJ14645.1"/>
    </source>
</evidence>
<accession>A0A0C9TG72</accession>
<gene>
    <name evidence="2" type="ORF">PAXINDRAFT_180892</name>
</gene>
<feature type="compositionally biased region" description="Basic and acidic residues" evidence="1">
    <location>
        <begin position="692"/>
        <end position="703"/>
    </location>
</feature>
<dbReference type="AlphaFoldDB" id="A0A0C9TG72"/>
<feature type="compositionally biased region" description="Polar residues" evidence="1">
    <location>
        <begin position="842"/>
        <end position="854"/>
    </location>
</feature>
<reference evidence="3" key="2">
    <citation type="submission" date="2015-01" db="EMBL/GenBank/DDBJ databases">
        <title>Evolutionary Origins and Diversification of the Mycorrhizal Mutualists.</title>
        <authorList>
            <consortium name="DOE Joint Genome Institute"/>
            <consortium name="Mycorrhizal Genomics Consortium"/>
            <person name="Kohler A."/>
            <person name="Kuo A."/>
            <person name="Nagy L.G."/>
            <person name="Floudas D."/>
            <person name="Copeland A."/>
            <person name="Barry K.W."/>
            <person name="Cichocki N."/>
            <person name="Veneault-Fourrey C."/>
            <person name="LaButti K."/>
            <person name="Lindquist E.A."/>
            <person name="Lipzen A."/>
            <person name="Lundell T."/>
            <person name="Morin E."/>
            <person name="Murat C."/>
            <person name="Riley R."/>
            <person name="Ohm R."/>
            <person name="Sun H."/>
            <person name="Tunlid A."/>
            <person name="Henrissat B."/>
            <person name="Grigoriev I.V."/>
            <person name="Hibbett D.S."/>
            <person name="Martin F."/>
        </authorList>
    </citation>
    <scope>NUCLEOTIDE SEQUENCE [LARGE SCALE GENOMIC DNA]</scope>
    <source>
        <strain evidence="3">ATCC 200175</strain>
    </source>
</reference>
<feature type="region of interest" description="Disordered" evidence="1">
    <location>
        <begin position="369"/>
        <end position="389"/>
    </location>
</feature>
<dbReference type="HOGENOM" id="CLU_012410_0_0_1"/>
<feature type="compositionally biased region" description="Polar residues" evidence="1">
    <location>
        <begin position="559"/>
        <end position="568"/>
    </location>
</feature>
<evidence type="ECO:0000313" key="3">
    <source>
        <dbReference type="Proteomes" id="UP000053647"/>
    </source>
</evidence>
<feature type="compositionally biased region" description="Low complexity" evidence="1">
    <location>
        <begin position="651"/>
        <end position="661"/>
    </location>
</feature>
<reference evidence="2 3" key="1">
    <citation type="submission" date="2014-06" db="EMBL/GenBank/DDBJ databases">
        <authorList>
            <consortium name="DOE Joint Genome Institute"/>
            <person name="Kuo A."/>
            <person name="Kohler A."/>
            <person name="Nagy L.G."/>
            <person name="Floudas D."/>
            <person name="Copeland A."/>
            <person name="Barry K.W."/>
            <person name="Cichocki N."/>
            <person name="Veneault-Fourrey C."/>
            <person name="LaButti K."/>
            <person name="Lindquist E.A."/>
            <person name="Lipzen A."/>
            <person name="Lundell T."/>
            <person name="Morin E."/>
            <person name="Murat C."/>
            <person name="Sun H."/>
            <person name="Tunlid A."/>
            <person name="Henrissat B."/>
            <person name="Grigoriev I.V."/>
            <person name="Hibbett D.S."/>
            <person name="Martin F."/>
            <person name="Nordberg H.P."/>
            <person name="Cantor M.N."/>
            <person name="Hua S.X."/>
        </authorList>
    </citation>
    <scope>NUCLEOTIDE SEQUENCE [LARGE SCALE GENOMIC DNA]</scope>
    <source>
        <strain evidence="2 3">ATCC 200175</strain>
    </source>
</reference>
<dbReference type="Proteomes" id="UP000053647">
    <property type="component" value="Unassembled WGS sequence"/>
</dbReference>
<protein>
    <submittedName>
        <fullName evidence="2">Uncharacterized protein</fullName>
    </submittedName>
</protein>
<feature type="compositionally biased region" description="Polar residues" evidence="1">
    <location>
        <begin position="605"/>
        <end position="629"/>
    </location>
</feature>
<proteinExistence type="predicted"/>
<name>A0A0C9TG72_PAXIN</name>
<feature type="compositionally biased region" description="Pro residues" evidence="1">
    <location>
        <begin position="103"/>
        <end position="112"/>
    </location>
</feature>
<dbReference type="OrthoDB" id="2678647at2759"/>
<feature type="compositionally biased region" description="Low complexity" evidence="1">
    <location>
        <begin position="773"/>
        <end position="783"/>
    </location>
</feature>
<keyword evidence="3" id="KW-1185">Reference proteome</keyword>
<dbReference type="EMBL" id="KN819341">
    <property type="protein sequence ID" value="KIJ14645.1"/>
    <property type="molecule type" value="Genomic_DNA"/>
</dbReference>
<feature type="compositionally biased region" description="Polar residues" evidence="1">
    <location>
        <begin position="955"/>
        <end position="965"/>
    </location>
</feature>
<sequence length="987" mass="106822">MPLQDLRTLPENKIFLFLLKFRLTRAQQRYFYHTVQLGPPNLYMADPVNVSEPILGSPVWRLLKESCGASPMLLLPEPTAGLPSIQSRRAHYLFEQRYGPSRPAGPPPPPQVPTTLRPKVTTPAQETSVLNQRSLGGSPLFPSTLVEKIAVSRDPQPIEQHRIPSVEDLGIPRLTLPTPGGTAASAAGIPSQFICTEVVVEQEDSNTMEEYHSQASGDEMNIWHSPMDTTCDLYLLDAQQPPANLGSMDVGMEPLDDLPPSKAYYDSSRIWNRSFDWTLQYAVPSLPPNSSYLGHQQYTFSQFPVQGESIDYNSSGMWNTTPGWSLQCAVPSRPQDRSYSDHETIQQHNLSHAPVQGEPADYSLEYTCGQRPESTSSHFPSPPDSELRTPVHATWDTAKSKGSYRDSASLEFTSTAPEPAVVFEYNDEQSLPPVEYPYAAGLKGAETVANDRGQDDDKADDFEPCGNLRRPGTPHPASISLLDGFDGLMGLSTVETTSSGIVNGNDHAVQLDRSNIVEAEAQPRPEQSTVVPDVETEALTPTHQTSNASKDDGAPHENSGPSVSNVDTASHDDQLPAPFVREGTEPLEEGEDQPPVVFLDLAASDGNSGSAPSMDPHTQASDPPTTDPVSQADIIPEVQFTPLPVLPSDPSPSHASHSAPRSPRRNPDDRHSTRAVRRPGTNSRSSLAVINDAKRMAAKKEGLEQAQARIHARKRALFQSQMRVVRPLPKRALDDPHSQSAVPRQALTPVPTTQDDDDPRPDRCDRKKRIRFSDSQSSSSASQILPTPQPCTNKVRSAQASSRSSSRKPLRSILKNKNLGTSTHRQQPVTRPLSKARFSAAQGLSSATFDNSQPVAGPSSGPLHDATFGGPNGSTGFTASTFGGSQPVASPSSGPSYNRSIFGTSQGSHKIAGIWGSEPVAGPSARPSSDTRFGARSHSILRHAPNSSRVSSSSQPTARLSSHPPSQAMFGAPQQTYRGQSVKIRTA</sequence>
<feature type="compositionally biased region" description="Polar residues" evidence="1">
    <location>
        <begin position="887"/>
        <end position="908"/>
    </location>
</feature>
<evidence type="ECO:0000256" key="1">
    <source>
        <dbReference type="SAM" id="MobiDB-lite"/>
    </source>
</evidence>
<feature type="region of interest" description="Disordered" evidence="1">
    <location>
        <begin position="601"/>
        <end position="987"/>
    </location>
</feature>